<reference evidence="2" key="1">
    <citation type="journal article" date="2020" name="Stud. Mycol.">
        <title>101 Dothideomycetes genomes: a test case for predicting lifestyles and emergence of pathogens.</title>
        <authorList>
            <person name="Haridas S."/>
            <person name="Albert R."/>
            <person name="Binder M."/>
            <person name="Bloem J."/>
            <person name="Labutti K."/>
            <person name="Salamov A."/>
            <person name="Andreopoulos B."/>
            <person name="Baker S."/>
            <person name="Barry K."/>
            <person name="Bills G."/>
            <person name="Bluhm B."/>
            <person name="Cannon C."/>
            <person name="Castanera R."/>
            <person name="Culley D."/>
            <person name="Daum C."/>
            <person name="Ezra D."/>
            <person name="Gonzalez J."/>
            <person name="Henrissat B."/>
            <person name="Kuo A."/>
            <person name="Liang C."/>
            <person name="Lipzen A."/>
            <person name="Lutzoni F."/>
            <person name="Magnuson J."/>
            <person name="Mondo S."/>
            <person name="Nolan M."/>
            <person name="Ohm R."/>
            <person name="Pangilinan J."/>
            <person name="Park H.-J."/>
            <person name="Ramirez L."/>
            <person name="Alfaro M."/>
            <person name="Sun H."/>
            <person name="Tritt A."/>
            <person name="Yoshinaga Y."/>
            <person name="Zwiers L.-H."/>
            <person name="Turgeon B."/>
            <person name="Goodwin S."/>
            <person name="Spatafora J."/>
            <person name="Crous P."/>
            <person name="Grigoriev I."/>
        </authorList>
    </citation>
    <scope>NUCLEOTIDE SEQUENCE</scope>
    <source>
        <strain evidence="2">CBS 279.74</strain>
    </source>
</reference>
<evidence type="ECO:0000313" key="2">
    <source>
        <dbReference type="EMBL" id="KAF2710772.1"/>
    </source>
</evidence>
<feature type="region of interest" description="Disordered" evidence="1">
    <location>
        <begin position="51"/>
        <end position="72"/>
    </location>
</feature>
<dbReference type="AlphaFoldDB" id="A0A6G1KE68"/>
<gene>
    <name evidence="2" type="ORF">K504DRAFT_235639</name>
</gene>
<keyword evidence="3" id="KW-1185">Reference proteome</keyword>
<protein>
    <submittedName>
        <fullName evidence="2">Uncharacterized protein</fullName>
    </submittedName>
</protein>
<sequence length="194" mass="21487">MRQTRVPSSTPLLEKLTPHLLRSSITLDFDALLRYFRTPLSLTIDTHPFTRRHSIRPGPQCNAPSAAASPVRGPFHAARAGTSVVQPATPEHFFTRCPSVCATWLRYAIAAPIPSHCHNHHHHHHHYHTPKFPTRACPPLKLGAPTVPSPCTTVPVGGPRLEHDLVTLPKIMTAWGLIPMRLRLCVCVCVCVRA</sequence>
<evidence type="ECO:0000256" key="1">
    <source>
        <dbReference type="SAM" id="MobiDB-lite"/>
    </source>
</evidence>
<name>A0A6G1KE68_9PLEO</name>
<dbReference type="EMBL" id="MU005768">
    <property type="protein sequence ID" value="KAF2710772.1"/>
    <property type="molecule type" value="Genomic_DNA"/>
</dbReference>
<dbReference type="Proteomes" id="UP000799428">
    <property type="component" value="Unassembled WGS sequence"/>
</dbReference>
<organism evidence="2 3">
    <name type="scientific">Pleomassaria siparia CBS 279.74</name>
    <dbReference type="NCBI Taxonomy" id="1314801"/>
    <lineage>
        <taxon>Eukaryota</taxon>
        <taxon>Fungi</taxon>
        <taxon>Dikarya</taxon>
        <taxon>Ascomycota</taxon>
        <taxon>Pezizomycotina</taxon>
        <taxon>Dothideomycetes</taxon>
        <taxon>Pleosporomycetidae</taxon>
        <taxon>Pleosporales</taxon>
        <taxon>Pleomassariaceae</taxon>
        <taxon>Pleomassaria</taxon>
    </lineage>
</organism>
<accession>A0A6G1KE68</accession>
<evidence type="ECO:0000313" key="3">
    <source>
        <dbReference type="Proteomes" id="UP000799428"/>
    </source>
</evidence>
<proteinExistence type="predicted"/>